<evidence type="ECO:0000313" key="2">
    <source>
        <dbReference type="Proteomes" id="UP000545493"/>
    </source>
</evidence>
<dbReference type="Gene3D" id="3.40.50.1820">
    <property type="entry name" value="alpha/beta hydrolase"/>
    <property type="match status" value="1"/>
</dbReference>
<protein>
    <submittedName>
        <fullName evidence="1">Pimeloyl-ACP methyl ester carboxylesterase</fullName>
    </submittedName>
</protein>
<name>A0A7X5ZRA6_9PSEU</name>
<evidence type="ECO:0000313" key="1">
    <source>
        <dbReference type="EMBL" id="NIJ12684.1"/>
    </source>
</evidence>
<dbReference type="RefSeq" id="WP_313886787.1">
    <property type="nucleotide sequence ID" value="NZ_JAAOYM010000001.1"/>
</dbReference>
<accession>A0A7X5ZRA6</accession>
<reference evidence="1 2" key="1">
    <citation type="submission" date="2020-03" db="EMBL/GenBank/DDBJ databases">
        <title>Sequencing the genomes of 1000 actinobacteria strains.</title>
        <authorList>
            <person name="Klenk H.-P."/>
        </authorList>
    </citation>
    <scope>NUCLEOTIDE SEQUENCE [LARGE SCALE GENOMIC DNA]</scope>
    <source>
        <strain evidence="1 2">DSM 45685</strain>
    </source>
</reference>
<organism evidence="1 2">
    <name type="scientific">Saccharomonospora amisosensis</name>
    <dbReference type="NCBI Taxonomy" id="1128677"/>
    <lineage>
        <taxon>Bacteria</taxon>
        <taxon>Bacillati</taxon>
        <taxon>Actinomycetota</taxon>
        <taxon>Actinomycetes</taxon>
        <taxon>Pseudonocardiales</taxon>
        <taxon>Pseudonocardiaceae</taxon>
        <taxon>Saccharomonospora</taxon>
    </lineage>
</organism>
<comment type="caution">
    <text evidence="1">The sequence shown here is derived from an EMBL/GenBank/DDBJ whole genome shotgun (WGS) entry which is preliminary data.</text>
</comment>
<dbReference type="SUPFAM" id="SSF53474">
    <property type="entry name" value="alpha/beta-Hydrolases"/>
    <property type="match status" value="1"/>
</dbReference>
<proteinExistence type="predicted"/>
<keyword evidence="2" id="KW-1185">Reference proteome</keyword>
<dbReference type="EMBL" id="JAAOYM010000001">
    <property type="protein sequence ID" value="NIJ12684.1"/>
    <property type="molecule type" value="Genomic_DNA"/>
</dbReference>
<sequence>MTSVMPQLAAVVLPGTGSDEVFVRSVFARPLAALGIELIAPPPPRGADVVAGSGRLLDEIAGTVEGPLLVGGISLGAHLATEWALRRQDRCAGVLVALPAWNGAADAAPAAVAASVSADLVAREGVAAALEVATAGVAPWLAAELTRAWRRHGKELAASLRAASVHRAPELARLPELKVPVGIAACTDDPVHPVAVAHAWAQALPKAVLRETTLAAVGADRQVLGRAAVRAWLRARRA</sequence>
<dbReference type="InterPro" id="IPR029058">
    <property type="entry name" value="AB_hydrolase_fold"/>
</dbReference>
<dbReference type="Proteomes" id="UP000545493">
    <property type="component" value="Unassembled WGS sequence"/>
</dbReference>
<dbReference type="AlphaFoldDB" id="A0A7X5ZRA6"/>
<gene>
    <name evidence="1" type="ORF">FHU38_003028</name>
</gene>